<dbReference type="Proteomes" id="UP000831327">
    <property type="component" value="Chromosome"/>
</dbReference>
<name>A0ABM7XZ06_9PROT</name>
<dbReference type="RefSeq" id="WP_244458048.1">
    <property type="nucleotide sequence ID" value="NZ_AP025637.1"/>
</dbReference>
<evidence type="ECO:0000313" key="2">
    <source>
        <dbReference type="Proteomes" id="UP000831327"/>
    </source>
</evidence>
<protein>
    <submittedName>
        <fullName evidence="1">Uncharacterized protein</fullName>
    </submittedName>
</protein>
<organism evidence="1 2">
    <name type="scientific">Roseomonas fluvialis</name>
    <dbReference type="NCBI Taxonomy" id="1750527"/>
    <lineage>
        <taxon>Bacteria</taxon>
        <taxon>Pseudomonadati</taxon>
        <taxon>Pseudomonadota</taxon>
        <taxon>Alphaproteobacteria</taxon>
        <taxon>Acetobacterales</taxon>
        <taxon>Roseomonadaceae</taxon>
        <taxon>Roseomonas</taxon>
    </lineage>
</organism>
<accession>A0ABM7XZ06</accession>
<sequence>MAPIDDRPGDGVLDNDIDILPIDRQRTEGLAPILAPHLRLRVGGIPATSIGLIIQAGSTANWYLWRRSPW</sequence>
<evidence type="ECO:0000313" key="1">
    <source>
        <dbReference type="EMBL" id="BDG70733.1"/>
    </source>
</evidence>
<reference evidence="1 2" key="1">
    <citation type="journal article" date="2016" name="Microbes Environ.">
        <title>Phylogenetically diverse aerobic anoxygenic phototrophic bacteria isolated from epilithic biofilms in Tama river, Japan.</title>
        <authorList>
            <person name="Hirose S."/>
            <person name="Matsuura K."/>
            <person name="Haruta S."/>
        </authorList>
    </citation>
    <scope>NUCLEOTIDE SEQUENCE [LARGE SCALE GENOMIC DNA]</scope>
    <source>
        <strain evidence="1 2">S08</strain>
    </source>
</reference>
<dbReference type="EMBL" id="AP025637">
    <property type="protein sequence ID" value="BDG70733.1"/>
    <property type="molecule type" value="Genomic_DNA"/>
</dbReference>
<gene>
    <name evidence="1" type="ORF">Rmf_06620</name>
</gene>
<keyword evidence="2" id="KW-1185">Reference proteome</keyword>
<proteinExistence type="predicted"/>